<dbReference type="PANTHER" id="PTHR30146:SF136">
    <property type="entry name" value="NTD BIOSYNTHESIS OPERON REGULATOR NTDR"/>
    <property type="match status" value="1"/>
</dbReference>
<reference evidence="7 8" key="1">
    <citation type="submission" date="2018-08" db="EMBL/GenBank/DDBJ databases">
        <title>A genome reference for cultivated species of the human gut microbiota.</title>
        <authorList>
            <person name="Zou Y."/>
            <person name="Xue W."/>
            <person name="Luo G."/>
        </authorList>
    </citation>
    <scope>NUCLEOTIDE SEQUENCE [LARGE SCALE GENOMIC DNA]</scope>
    <source>
        <strain evidence="6 8">AM09-9</strain>
        <strain evidence="5 7">TF11-7</strain>
    </source>
</reference>
<dbReference type="Gene3D" id="3.40.50.2300">
    <property type="match status" value="2"/>
</dbReference>
<keyword evidence="3" id="KW-0804">Transcription</keyword>
<dbReference type="Proteomes" id="UP000260793">
    <property type="component" value="Unassembled WGS sequence"/>
</dbReference>
<evidence type="ECO:0000259" key="4">
    <source>
        <dbReference type="PROSITE" id="PS50932"/>
    </source>
</evidence>
<dbReference type="SUPFAM" id="SSF47413">
    <property type="entry name" value="lambda repressor-like DNA-binding domains"/>
    <property type="match status" value="1"/>
</dbReference>
<dbReference type="SMART" id="SM00354">
    <property type="entry name" value="HTH_LACI"/>
    <property type="match status" value="1"/>
</dbReference>
<evidence type="ECO:0000313" key="7">
    <source>
        <dbReference type="Proteomes" id="UP000260793"/>
    </source>
</evidence>
<dbReference type="InterPro" id="IPR028082">
    <property type="entry name" value="Peripla_BP_I"/>
</dbReference>
<evidence type="ECO:0000313" key="6">
    <source>
        <dbReference type="EMBL" id="RHJ62869.1"/>
    </source>
</evidence>
<dbReference type="PANTHER" id="PTHR30146">
    <property type="entry name" value="LACI-RELATED TRANSCRIPTIONAL REPRESSOR"/>
    <property type="match status" value="1"/>
</dbReference>
<dbReference type="GeneID" id="77334635"/>
<protein>
    <submittedName>
        <fullName evidence="5">LacI family DNA-binding transcriptional regulator</fullName>
    </submittedName>
</protein>
<dbReference type="Gene3D" id="1.10.260.40">
    <property type="entry name" value="lambda repressor-like DNA-binding domains"/>
    <property type="match status" value="1"/>
</dbReference>
<sequence length="337" mass="37329">MATISDVAKLSGLSVSTVSRVINNKPHVSEAKRQRVQEAMDALGYSPLQAARQMRGSGSGNVAVVVPTITNNFFAHLVDSIERTCSKYAYRTLIIQTYGERAGEEEALNLLRMQHADGAILCAIENQWELIRKFTQYGRLVACNEYNEDHEISMICGRQYEGFQKATEYLLGKGHQRIAYCTGAKALVLQPKGLNIDSDRYRGFIETLSKAGKSADPDQMFTRIHTMEDGKRVMKKILNLSLQERPDAVIAGSDEVAAGMVIEGLANGIRIPEDIAILGVDDQPLASCIQIPLTTIRQPIAQEGEYAAKEMIRQLRDGAEDTIRKELDLELVIRQSA</sequence>
<dbReference type="SUPFAM" id="SSF53822">
    <property type="entry name" value="Periplasmic binding protein-like I"/>
    <property type="match status" value="1"/>
</dbReference>
<dbReference type="GO" id="GO:0000976">
    <property type="term" value="F:transcription cis-regulatory region binding"/>
    <property type="evidence" value="ECO:0007669"/>
    <property type="project" value="TreeGrafter"/>
</dbReference>
<dbReference type="Pfam" id="PF13377">
    <property type="entry name" value="Peripla_BP_3"/>
    <property type="match status" value="1"/>
</dbReference>
<evidence type="ECO:0000256" key="1">
    <source>
        <dbReference type="ARBA" id="ARBA00023015"/>
    </source>
</evidence>
<evidence type="ECO:0000256" key="3">
    <source>
        <dbReference type="ARBA" id="ARBA00023163"/>
    </source>
</evidence>
<feature type="domain" description="HTH lacI-type" evidence="4">
    <location>
        <begin position="2"/>
        <end position="56"/>
    </location>
</feature>
<dbReference type="InterPro" id="IPR000843">
    <property type="entry name" value="HTH_LacI"/>
</dbReference>
<gene>
    <name evidence="6" type="ORF">DW116_04205</name>
    <name evidence="5" type="ORF">DXD17_05175</name>
</gene>
<evidence type="ECO:0000313" key="5">
    <source>
        <dbReference type="EMBL" id="RGK41222.1"/>
    </source>
</evidence>
<proteinExistence type="predicted"/>
<dbReference type="CDD" id="cd06286">
    <property type="entry name" value="PBP1_CcpB-like"/>
    <property type="match status" value="1"/>
</dbReference>
<organism evidence="5 7">
    <name type="scientific">[Ruminococcus] lactaris</name>
    <dbReference type="NCBI Taxonomy" id="46228"/>
    <lineage>
        <taxon>Bacteria</taxon>
        <taxon>Bacillati</taxon>
        <taxon>Bacillota</taxon>
        <taxon>Clostridia</taxon>
        <taxon>Lachnospirales</taxon>
        <taxon>Lachnospiraceae</taxon>
        <taxon>Mediterraneibacter</taxon>
    </lineage>
</organism>
<dbReference type="InterPro" id="IPR010982">
    <property type="entry name" value="Lambda_DNA-bd_dom_sf"/>
</dbReference>
<keyword evidence="2 5" id="KW-0238">DNA-binding</keyword>
<accession>A0A3E4LVQ9</accession>
<dbReference type="RefSeq" id="WP_023921187.1">
    <property type="nucleotide sequence ID" value="NZ_CABKOA010000008.1"/>
</dbReference>
<dbReference type="EMBL" id="QRMI01000007">
    <property type="protein sequence ID" value="RHJ62869.1"/>
    <property type="molecule type" value="Genomic_DNA"/>
</dbReference>
<dbReference type="Pfam" id="PF00356">
    <property type="entry name" value="LacI"/>
    <property type="match status" value="1"/>
</dbReference>
<keyword evidence="1" id="KW-0805">Transcription regulation</keyword>
<dbReference type="EMBL" id="QSQN01000010">
    <property type="protein sequence ID" value="RGK41222.1"/>
    <property type="molecule type" value="Genomic_DNA"/>
</dbReference>
<dbReference type="AlphaFoldDB" id="A0A3E4LVQ9"/>
<dbReference type="InterPro" id="IPR046335">
    <property type="entry name" value="LacI/GalR-like_sensor"/>
</dbReference>
<evidence type="ECO:0000313" key="8">
    <source>
        <dbReference type="Proteomes" id="UP000285832"/>
    </source>
</evidence>
<dbReference type="PROSITE" id="PS50932">
    <property type="entry name" value="HTH_LACI_2"/>
    <property type="match status" value="1"/>
</dbReference>
<comment type="caution">
    <text evidence="5">The sequence shown here is derived from an EMBL/GenBank/DDBJ whole genome shotgun (WGS) entry which is preliminary data.</text>
</comment>
<evidence type="ECO:0000256" key="2">
    <source>
        <dbReference type="ARBA" id="ARBA00023125"/>
    </source>
</evidence>
<dbReference type="CDD" id="cd01392">
    <property type="entry name" value="HTH_LacI"/>
    <property type="match status" value="1"/>
</dbReference>
<name>A0A3E4LVQ9_9FIRM</name>
<dbReference type="GO" id="GO:0003700">
    <property type="term" value="F:DNA-binding transcription factor activity"/>
    <property type="evidence" value="ECO:0007669"/>
    <property type="project" value="TreeGrafter"/>
</dbReference>
<dbReference type="Proteomes" id="UP000285832">
    <property type="component" value="Unassembled WGS sequence"/>
</dbReference>